<accession>A0A418R2E2</accession>
<dbReference type="Proteomes" id="UP000284250">
    <property type="component" value="Unassembled WGS sequence"/>
</dbReference>
<reference evidence="1 2" key="1">
    <citation type="submission" date="2019-01" db="EMBL/GenBank/DDBJ databases">
        <title>Hymenobacter humicola sp. nov., isolated from soils in Antarctica.</title>
        <authorList>
            <person name="Sedlacek I."/>
            <person name="Holochova P."/>
            <person name="Kralova S."/>
            <person name="Pantucek R."/>
            <person name="Stankova E."/>
            <person name="Vrbovska V."/>
            <person name="Kristofova L."/>
            <person name="Svec P."/>
            <person name="Busse H.-J."/>
        </authorList>
    </citation>
    <scope>NUCLEOTIDE SEQUENCE [LARGE SCALE GENOMIC DNA]</scope>
    <source>
        <strain evidence="1 2">CCM 8852</strain>
    </source>
</reference>
<evidence type="ECO:0000313" key="1">
    <source>
        <dbReference type="EMBL" id="RIY11576.1"/>
    </source>
</evidence>
<evidence type="ECO:0000313" key="2">
    <source>
        <dbReference type="Proteomes" id="UP000284250"/>
    </source>
</evidence>
<name>A0A418R2E2_9BACT</name>
<proteinExistence type="predicted"/>
<comment type="caution">
    <text evidence="1">The sequence shown here is derived from an EMBL/GenBank/DDBJ whole genome shotgun (WGS) entry which is preliminary data.</text>
</comment>
<sequence>MKGYLAEEHEDDAGRACFPEFGIERENESYRLPATRPERLKAVQQLLAALPTHGFYQKKYGTAY</sequence>
<dbReference type="AlphaFoldDB" id="A0A418R2E2"/>
<organism evidence="1 2">
    <name type="scientific">Hymenobacter rubripertinctus</name>
    <dbReference type="NCBI Taxonomy" id="2029981"/>
    <lineage>
        <taxon>Bacteria</taxon>
        <taxon>Pseudomonadati</taxon>
        <taxon>Bacteroidota</taxon>
        <taxon>Cytophagia</taxon>
        <taxon>Cytophagales</taxon>
        <taxon>Hymenobacteraceae</taxon>
        <taxon>Hymenobacter</taxon>
    </lineage>
</organism>
<dbReference type="OrthoDB" id="880376at2"/>
<dbReference type="EMBL" id="QYCN01000008">
    <property type="protein sequence ID" value="RIY11576.1"/>
    <property type="molecule type" value="Genomic_DNA"/>
</dbReference>
<gene>
    <name evidence="1" type="ORF">D0T11_07140</name>
</gene>
<protein>
    <submittedName>
        <fullName evidence="1">Uncharacterized protein</fullName>
    </submittedName>
</protein>
<keyword evidence="2" id="KW-1185">Reference proteome</keyword>
<dbReference type="RefSeq" id="WP_119655095.1">
    <property type="nucleotide sequence ID" value="NZ_JBHUOI010000008.1"/>
</dbReference>